<proteinExistence type="inferred from homology"/>
<evidence type="ECO:0000313" key="3">
    <source>
        <dbReference type="EMBL" id="MDH0825332.1"/>
    </source>
</evidence>
<comment type="caution">
    <text evidence="3">The sequence shown here is derived from an EMBL/GenBank/DDBJ whole genome shotgun (WGS) entry which is preliminary data.</text>
</comment>
<dbReference type="GO" id="GO:0016491">
    <property type="term" value="F:oxidoreductase activity"/>
    <property type="evidence" value="ECO:0007669"/>
    <property type="project" value="UniProtKB-KW"/>
</dbReference>
<evidence type="ECO:0000256" key="1">
    <source>
        <dbReference type="ARBA" id="ARBA00006484"/>
    </source>
</evidence>
<accession>A0AA42M8D9</accession>
<protein>
    <submittedName>
        <fullName evidence="3">SDR family NAD(P)-dependent oxidoreductase</fullName>
    </submittedName>
</protein>
<dbReference type="Proteomes" id="UP001160116">
    <property type="component" value="Unassembled WGS sequence"/>
</dbReference>
<dbReference type="Pfam" id="PF00106">
    <property type="entry name" value="adh_short"/>
    <property type="match status" value="1"/>
</dbReference>
<sequence length="141" mass="15814">METNLLGLMRVTQIFAPILQKNQQAYVVNILSDVSWEPSTFLTSYAISKAAAWSYTNSSRQWLSRFNIQVMGVHVGFIDTDLTRSLPITKIAPETVTQEIFQGIEQNAYEVLVGEKTQQLKQGLSDEVASYVKLKPDQASV</sequence>
<evidence type="ECO:0000313" key="4">
    <source>
        <dbReference type="Proteomes" id="UP001160116"/>
    </source>
</evidence>
<gene>
    <name evidence="3" type="ORF">N5C97_02215</name>
</gene>
<reference evidence="3" key="1">
    <citation type="submission" date="2022-09" db="EMBL/GenBank/DDBJ databases">
        <title>Intensive care unit water sources are persistently colonized with multi-drug resistant bacteria and are the site of extensive horizontal gene transfer of antibiotic resistance genes.</title>
        <authorList>
            <person name="Diorio-Toth L."/>
        </authorList>
    </citation>
    <scope>NUCLEOTIDE SEQUENCE</scope>
    <source>
        <strain evidence="3">GD03885</strain>
    </source>
</reference>
<keyword evidence="2" id="KW-0560">Oxidoreductase</keyword>
<dbReference type="SUPFAM" id="SSF51735">
    <property type="entry name" value="NAD(P)-binding Rossmann-fold domains"/>
    <property type="match status" value="1"/>
</dbReference>
<name>A0AA42M8D9_ACIJO</name>
<dbReference type="Gene3D" id="3.40.50.720">
    <property type="entry name" value="NAD(P)-binding Rossmann-like Domain"/>
    <property type="match status" value="1"/>
</dbReference>
<dbReference type="PANTHER" id="PTHR44169:SF6">
    <property type="entry name" value="NADPH-DEPENDENT 1-ACYLDIHYDROXYACETONE PHOSPHATE REDUCTASE"/>
    <property type="match status" value="1"/>
</dbReference>
<dbReference type="EMBL" id="JAOCCL010000003">
    <property type="protein sequence ID" value="MDH0825332.1"/>
    <property type="molecule type" value="Genomic_DNA"/>
</dbReference>
<comment type="similarity">
    <text evidence="1">Belongs to the short-chain dehydrogenases/reductases (SDR) family.</text>
</comment>
<dbReference type="PANTHER" id="PTHR44169">
    <property type="entry name" value="NADPH-DEPENDENT 1-ACYLDIHYDROXYACETONE PHOSPHATE REDUCTASE"/>
    <property type="match status" value="1"/>
</dbReference>
<dbReference type="InterPro" id="IPR002347">
    <property type="entry name" value="SDR_fam"/>
</dbReference>
<dbReference type="AlphaFoldDB" id="A0AA42M8D9"/>
<evidence type="ECO:0000256" key="2">
    <source>
        <dbReference type="ARBA" id="ARBA00023002"/>
    </source>
</evidence>
<organism evidence="3 4">
    <name type="scientific">Acinetobacter johnsonii</name>
    <dbReference type="NCBI Taxonomy" id="40214"/>
    <lineage>
        <taxon>Bacteria</taxon>
        <taxon>Pseudomonadati</taxon>
        <taxon>Pseudomonadota</taxon>
        <taxon>Gammaproteobacteria</taxon>
        <taxon>Moraxellales</taxon>
        <taxon>Moraxellaceae</taxon>
        <taxon>Acinetobacter</taxon>
    </lineage>
</organism>
<dbReference type="InterPro" id="IPR036291">
    <property type="entry name" value="NAD(P)-bd_dom_sf"/>
</dbReference>